<protein>
    <submittedName>
        <fullName evidence="5">Helix-turn-helix domain-containing protein</fullName>
    </submittedName>
</protein>
<dbReference type="GO" id="GO:0043565">
    <property type="term" value="F:sequence-specific DNA binding"/>
    <property type="evidence" value="ECO:0007669"/>
    <property type="project" value="InterPro"/>
</dbReference>
<dbReference type="Pfam" id="PF12833">
    <property type="entry name" value="HTH_18"/>
    <property type="match status" value="1"/>
</dbReference>
<dbReference type="PRINTS" id="PR00032">
    <property type="entry name" value="HTHARAC"/>
</dbReference>
<keyword evidence="3" id="KW-0804">Transcription</keyword>
<keyword evidence="1" id="KW-0805">Transcription regulation</keyword>
<keyword evidence="6" id="KW-1185">Reference proteome</keyword>
<dbReference type="AlphaFoldDB" id="A0A939KHU4"/>
<dbReference type="GO" id="GO:0003700">
    <property type="term" value="F:DNA-binding transcription factor activity"/>
    <property type="evidence" value="ECO:0007669"/>
    <property type="project" value="InterPro"/>
</dbReference>
<organism evidence="5 6">
    <name type="scientific">Proteiniclasticum aestuarii</name>
    <dbReference type="NCBI Taxonomy" id="2817862"/>
    <lineage>
        <taxon>Bacteria</taxon>
        <taxon>Bacillati</taxon>
        <taxon>Bacillota</taxon>
        <taxon>Clostridia</taxon>
        <taxon>Eubacteriales</taxon>
        <taxon>Clostridiaceae</taxon>
        <taxon>Proteiniclasticum</taxon>
    </lineage>
</organism>
<comment type="caution">
    <text evidence="5">The sequence shown here is derived from an EMBL/GenBank/DDBJ whole genome shotgun (WGS) entry which is preliminary data.</text>
</comment>
<dbReference type="SUPFAM" id="SSF46689">
    <property type="entry name" value="Homeodomain-like"/>
    <property type="match status" value="2"/>
</dbReference>
<keyword evidence="2" id="KW-0238">DNA-binding</keyword>
<proteinExistence type="predicted"/>
<dbReference type="InterPro" id="IPR009057">
    <property type="entry name" value="Homeodomain-like_sf"/>
</dbReference>
<gene>
    <name evidence="5" type="ORF">J3A84_12685</name>
</gene>
<dbReference type="Proteomes" id="UP000664218">
    <property type="component" value="Unassembled WGS sequence"/>
</dbReference>
<dbReference type="InterPro" id="IPR020449">
    <property type="entry name" value="Tscrpt_reg_AraC-type_HTH"/>
</dbReference>
<evidence type="ECO:0000256" key="3">
    <source>
        <dbReference type="ARBA" id="ARBA00023163"/>
    </source>
</evidence>
<dbReference type="PANTHER" id="PTHR43280:SF2">
    <property type="entry name" value="HTH-TYPE TRANSCRIPTIONAL REGULATOR EXSA"/>
    <property type="match status" value="1"/>
</dbReference>
<dbReference type="PROSITE" id="PS01124">
    <property type="entry name" value="HTH_ARAC_FAMILY_2"/>
    <property type="match status" value="1"/>
</dbReference>
<evidence type="ECO:0000256" key="1">
    <source>
        <dbReference type="ARBA" id="ARBA00023015"/>
    </source>
</evidence>
<dbReference type="EMBL" id="JAFNJU010000010">
    <property type="protein sequence ID" value="MBO1265889.1"/>
    <property type="molecule type" value="Genomic_DNA"/>
</dbReference>
<accession>A0A939KHU4</accession>
<evidence type="ECO:0000256" key="2">
    <source>
        <dbReference type="ARBA" id="ARBA00023125"/>
    </source>
</evidence>
<dbReference type="InterPro" id="IPR018060">
    <property type="entry name" value="HTH_AraC"/>
</dbReference>
<evidence type="ECO:0000259" key="4">
    <source>
        <dbReference type="PROSITE" id="PS01124"/>
    </source>
</evidence>
<evidence type="ECO:0000313" key="5">
    <source>
        <dbReference type="EMBL" id="MBO1265889.1"/>
    </source>
</evidence>
<evidence type="ECO:0000313" key="6">
    <source>
        <dbReference type="Proteomes" id="UP000664218"/>
    </source>
</evidence>
<reference evidence="5" key="1">
    <citation type="submission" date="2021-03" db="EMBL/GenBank/DDBJ databases">
        <title>Proteiniclasticum marinus sp. nov., isolated from tidal flat sediment.</title>
        <authorList>
            <person name="Namirimu T."/>
            <person name="Yang J.-A."/>
            <person name="Yang S.-H."/>
            <person name="Kim Y.-J."/>
            <person name="Kwon K.K."/>
        </authorList>
    </citation>
    <scope>NUCLEOTIDE SEQUENCE</scope>
    <source>
        <strain evidence="5">SCR006</strain>
    </source>
</reference>
<name>A0A939KHU4_9CLOT</name>
<dbReference type="PANTHER" id="PTHR43280">
    <property type="entry name" value="ARAC-FAMILY TRANSCRIPTIONAL REGULATOR"/>
    <property type="match status" value="1"/>
</dbReference>
<dbReference type="SMART" id="SM00342">
    <property type="entry name" value="HTH_ARAC"/>
    <property type="match status" value="1"/>
</dbReference>
<sequence>MWYEKELKFCRTILEKMNLQVLELEKDKAPDRQIDFGVRRFFSLQAEYVSTFLRKPFEGETRTIYKLTDRYFCNYLHLILPGESETVLLIGPYISRQLSYEDLLHEAERFSISPQLFSEIEVYYGSIPVLADDSFLFSVMNTLAEVLWGSSRAYRIVDVTEKDISPHPLSPEEELLPMEQTLLTMEDMEKRYAYENELLSAVTFGLTHKAELMLSNFSELALKHRVADPIRNMKNYCIIMNTLMRKAAERGSVHPVYLDQVSSDFARRIELISSQTTAYKMMKEMISDYCRLVNKHSMIDYSLPIRKTLVCIESNLAGNLTLHSLASLQNISSGYLSALFRKETGKTLTEYINRRRVRQAEYLLRSTALQIQTIAQFCGFPDANYFTKTFKRYSGTTPLEYRRSRQHDADGMPS</sequence>
<feature type="domain" description="HTH araC/xylS-type" evidence="4">
    <location>
        <begin position="306"/>
        <end position="404"/>
    </location>
</feature>
<dbReference type="Gene3D" id="1.10.10.60">
    <property type="entry name" value="Homeodomain-like"/>
    <property type="match status" value="2"/>
</dbReference>
<dbReference type="RefSeq" id="WP_207600409.1">
    <property type="nucleotide sequence ID" value="NZ_JAFNJU010000010.1"/>
</dbReference>